<dbReference type="CDD" id="cd02801">
    <property type="entry name" value="DUS_like_FMN"/>
    <property type="match status" value="1"/>
</dbReference>
<evidence type="ECO:0000256" key="9">
    <source>
        <dbReference type="ARBA" id="ARBA00023002"/>
    </source>
</evidence>
<dbReference type="InterPro" id="IPR001269">
    <property type="entry name" value="DUS_fam"/>
</dbReference>
<dbReference type="InterPro" id="IPR018517">
    <property type="entry name" value="tRNA_hU_synthase_CS"/>
</dbReference>
<dbReference type="Gene3D" id="3.20.20.70">
    <property type="entry name" value="Aldolase class I"/>
    <property type="match status" value="1"/>
</dbReference>
<dbReference type="KEGG" id="mech:Q9L42_005855"/>
<keyword evidence="18" id="KW-1185">Reference proteome</keyword>
<keyword evidence="7 12" id="KW-0521">NADP</keyword>
<evidence type="ECO:0000256" key="13">
    <source>
        <dbReference type="PIRNR" id="PIRNR006621"/>
    </source>
</evidence>
<feature type="binding site" evidence="12 15">
    <location>
        <begin position="224"/>
        <end position="225"/>
    </location>
    <ligand>
        <name>FMN</name>
        <dbReference type="ChEBI" id="CHEBI:58210"/>
    </ligand>
</feature>
<dbReference type="GO" id="GO:0050660">
    <property type="term" value="F:flavin adenine dinucleotide binding"/>
    <property type="evidence" value="ECO:0007669"/>
    <property type="project" value="InterPro"/>
</dbReference>
<reference evidence="17 18" key="1">
    <citation type="journal article" date="2024" name="Microbiology">
        <title>Methylomarinum rosea sp. nov., a novel halophilic methanotrophic bacterium from the hypersaline Lake Elton.</title>
        <authorList>
            <person name="Suleimanov R.Z."/>
            <person name="Oshkin I.Y."/>
            <person name="Danilova O.V."/>
            <person name="Suzina N.E."/>
            <person name="Dedysh S.N."/>
        </authorList>
    </citation>
    <scope>NUCLEOTIDE SEQUENCE [LARGE SCALE GENOMIC DNA]</scope>
    <source>
        <strain evidence="17 18">Ch1-1</strain>
    </source>
</reference>
<dbReference type="PANTHER" id="PTHR45846:SF1">
    <property type="entry name" value="TRNA-DIHYDROURIDINE(47) SYNTHASE [NAD(P)(+)]-LIKE"/>
    <property type="match status" value="1"/>
</dbReference>
<dbReference type="InterPro" id="IPR032887">
    <property type="entry name" value="DusB"/>
</dbReference>
<dbReference type="InterPro" id="IPR035587">
    <property type="entry name" value="DUS-like_FMN-bd"/>
</dbReference>
<evidence type="ECO:0000256" key="1">
    <source>
        <dbReference type="ARBA" id="ARBA00001917"/>
    </source>
</evidence>
<feature type="binding site" evidence="15">
    <location>
        <position position="169"/>
    </location>
    <ligand>
        <name>FMN</name>
        <dbReference type="ChEBI" id="CHEBI:58210"/>
    </ligand>
</feature>
<evidence type="ECO:0000313" key="17">
    <source>
        <dbReference type="EMBL" id="XBS21648.1"/>
    </source>
</evidence>
<feature type="binding site" evidence="12">
    <location>
        <begin position="200"/>
        <end position="202"/>
    </location>
    <ligand>
        <name>FMN</name>
        <dbReference type="ChEBI" id="CHEBI:58210"/>
    </ligand>
</feature>
<evidence type="ECO:0000256" key="6">
    <source>
        <dbReference type="ARBA" id="ARBA00022694"/>
    </source>
</evidence>
<dbReference type="Gene3D" id="1.10.1200.80">
    <property type="entry name" value="Putative flavin oxidoreducatase, domain 2"/>
    <property type="match status" value="1"/>
</dbReference>
<dbReference type="PANTHER" id="PTHR45846">
    <property type="entry name" value="TRNA-DIHYDROURIDINE(47) SYNTHASE [NAD(P)(+)]-LIKE"/>
    <property type="match status" value="1"/>
</dbReference>
<keyword evidence="5 12" id="KW-0288">FMN</keyword>
<dbReference type="EC" id="1.3.1.-" evidence="12"/>
<evidence type="ECO:0000256" key="8">
    <source>
        <dbReference type="ARBA" id="ARBA00022884"/>
    </source>
</evidence>
<dbReference type="NCBIfam" id="TIGR00737">
    <property type="entry name" value="nifR3_yhdG"/>
    <property type="match status" value="1"/>
</dbReference>
<gene>
    <name evidence="12 17" type="primary">dusB</name>
    <name evidence="17" type="ORF">Q9L42_005855</name>
</gene>
<dbReference type="InterPro" id="IPR004652">
    <property type="entry name" value="DusB-like"/>
</dbReference>
<dbReference type="SUPFAM" id="SSF51395">
    <property type="entry name" value="FMN-linked oxidoreductases"/>
    <property type="match status" value="1"/>
</dbReference>
<dbReference type="Pfam" id="PF01207">
    <property type="entry name" value="Dus"/>
    <property type="match status" value="1"/>
</dbReference>
<keyword evidence="8 12" id="KW-0694">RNA-binding</keyword>
<comment type="similarity">
    <text evidence="13">Belongs to the dus family.</text>
</comment>
<accession>A0AAU7NXG4</accession>
<feature type="binding site" evidence="12 15">
    <location>
        <position position="139"/>
    </location>
    <ligand>
        <name>FMN</name>
        <dbReference type="ChEBI" id="CHEBI:58210"/>
    </ligand>
</feature>
<evidence type="ECO:0000256" key="10">
    <source>
        <dbReference type="ARBA" id="ARBA00048205"/>
    </source>
</evidence>
<dbReference type="PIRSF" id="PIRSF006621">
    <property type="entry name" value="Dus"/>
    <property type="match status" value="1"/>
</dbReference>
<dbReference type="GO" id="GO:0000049">
    <property type="term" value="F:tRNA binding"/>
    <property type="evidence" value="ECO:0007669"/>
    <property type="project" value="UniProtKB-UniRule"/>
</dbReference>
<feature type="active site" description="Proton donor" evidence="12 14">
    <location>
        <position position="100"/>
    </location>
</feature>
<comment type="similarity">
    <text evidence="12">Belongs to the Dus family. DusB subfamily.</text>
</comment>
<dbReference type="EMBL" id="CP157743">
    <property type="protein sequence ID" value="XBS21648.1"/>
    <property type="molecule type" value="Genomic_DNA"/>
</dbReference>
<dbReference type="InterPro" id="IPR024036">
    <property type="entry name" value="tRNA-dHydroUridine_Synthase_C"/>
</dbReference>
<sequence length="326" mass="35291">MQIGPYKLANNLILAPMAGITDRPFRELCKQFGAGLTVSEMVASSPQLQNHKRTLQKTDHSGDSGLRSVQILGTDPEQMAAAATINVARGAHIIDINMGCPAKKVCSVAAGSALLRDEALVEKILTRVVDAVSVPVTLKIRTGWDKQNRNALAIAKIAENCGIQALAIHGRTRACKFNGAAEYDTIKRVKQTVAIPVIANGDIDSAEKAKKVLHETGADAVMIGRAAQGKPWIFQEIQNRLDASAHYAMPTRSEAQSIINNHLENLYSFYGNISGVRIARKHIGWYFDKLGSLPAARKQEINQAQLPAAQLALVNLSFNDITHNTA</sequence>
<feature type="domain" description="DUS-like FMN-binding" evidence="16">
    <location>
        <begin position="13"/>
        <end position="314"/>
    </location>
</feature>
<dbReference type="InterPro" id="IPR013785">
    <property type="entry name" value="Aldolase_TIM"/>
</dbReference>
<evidence type="ECO:0000256" key="3">
    <source>
        <dbReference type="ARBA" id="ARBA00022555"/>
    </source>
</evidence>
<evidence type="ECO:0000256" key="4">
    <source>
        <dbReference type="ARBA" id="ARBA00022630"/>
    </source>
</evidence>
<dbReference type="GO" id="GO:0010181">
    <property type="term" value="F:FMN binding"/>
    <property type="evidence" value="ECO:0007669"/>
    <property type="project" value="UniProtKB-UniRule"/>
</dbReference>
<keyword evidence="15" id="KW-0547">Nucleotide-binding</keyword>
<evidence type="ECO:0000256" key="14">
    <source>
        <dbReference type="PIRSR" id="PIRSR006621-1"/>
    </source>
</evidence>
<keyword evidence="3 12" id="KW-0820">tRNA-binding</keyword>
<name>A0AAU7NXG4_9GAMM</name>
<evidence type="ECO:0000313" key="18">
    <source>
        <dbReference type="Proteomes" id="UP001225378"/>
    </source>
</evidence>
<comment type="catalytic activity">
    <reaction evidence="11 12">
        <text>a 5,6-dihydrouridine in tRNA + NAD(+) = a uridine in tRNA + NADH + H(+)</text>
        <dbReference type="Rhea" id="RHEA:54452"/>
        <dbReference type="Rhea" id="RHEA-COMP:13339"/>
        <dbReference type="Rhea" id="RHEA-COMP:13887"/>
        <dbReference type="ChEBI" id="CHEBI:15378"/>
        <dbReference type="ChEBI" id="CHEBI:57540"/>
        <dbReference type="ChEBI" id="CHEBI:57945"/>
        <dbReference type="ChEBI" id="CHEBI:65315"/>
        <dbReference type="ChEBI" id="CHEBI:74443"/>
    </reaction>
</comment>
<keyword evidence="4 12" id="KW-0285">Flavoprotein</keyword>
<dbReference type="Proteomes" id="UP001225378">
    <property type="component" value="Chromosome"/>
</dbReference>
<keyword evidence="6 12" id="KW-0819">tRNA processing</keyword>
<dbReference type="RefSeq" id="WP_305909356.1">
    <property type="nucleotide sequence ID" value="NZ_CP157743.1"/>
</dbReference>
<evidence type="ECO:0000256" key="5">
    <source>
        <dbReference type="ARBA" id="ARBA00022643"/>
    </source>
</evidence>
<comment type="cofactor">
    <cofactor evidence="1 12 13 15">
        <name>FMN</name>
        <dbReference type="ChEBI" id="CHEBI:58210"/>
    </cofactor>
</comment>
<dbReference type="GO" id="GO:0017150">
    <property type="term" value="F:tRNA dihydrouridine synthase activity"/>
    <property type="evidence" value="ECO:0007669"/>
    <property type="project" value="UniProtKB-UniRule"/>
</dbReference>
<dbReference type="AlphaFoldDB" id="A0AAU7NXG4"/>
<evidence type="ECO:0000256" key="2">
    <source>
        <dbReference type="ARBA" id="ARBA00002790"/>
    </source>
</evidence>
<organism evidence="17 18">
    <name type="scientific">Methylomarinum roseum</name>
    <dbReference type="NCBI Taxonomy" id="3067653"/>
    <lineage>
        <taxon>Bacteria</taxon>
        <taxon>Pseudomonadati</taxon>
        <taxon>Pseudomonadota</taxon>
        <taxon>Gammaproteobacteria</taxon>
        <taxon>Methylococcales</taxon>
        <taxon>Methylococcaceae</taxon>
        <taxon>Methylomarinum</taxon>
    </lineage>
</organism>
<protein>
    <recommendedName>
        <fullName evidence="12">tRNA-dihydrouridine synthase B</fullName>
        <ecNumber evidence="12">1.3.1.-</ecNumber>
    </recommendedName>
</protein>
<evidence type="ECO:0000259" key="16">
    <source>
        <dbReference type="Pfam" id="PF01207"/>
    </source>
</evidence>
<feature type="binding site" evidence="12 15">
    <location>
        <begin position="16"/>
        <end position="18"/>
    </location>
    <ligand>
        <name>FMN</name>
        <dbReference type="ChEBI" id="CHEBI:58210"/>
    </ligand>
</feature>
<keyword evidence="9 12" id="KW-0560">Oxidoreductase</keyword>
<evidence type="ECO:0000256" key="12">
    <source>
        <dbReference type="HAMAP-Rule" id="MF_02042"/>
    </source>
</evidence>
<evidence type="ECO:0000256" key="11">
    <source>
        <dbReference type="ARBA" id="ARBA00048802"/>
    </source>
</evidence>
<dbReference type="PROSITE" id="PS01136">
    <property type="entry name" value="UPF0034"/>
    <property type="match status" value="1"/>
</dbReference>
<dbReference type="HAMAP" id="MF_02042">
    <property type="entry name" value="DusB_subfam"/>
    <property type="match status" value="1"/>
</dbReference>
<proteinExistence type="inferred from homology"/>
<feature type="binding site" evidence="12 15">
    <location>
        <position position="70"/>
    </location>
    <ligand>
        <name>FMN</name>
        <dbReference type="ChEBI" id="CHEBI:58210"/>
    </ligand>
</feature>
<evidence type="ECO:0000256" key="15">
    <source>
        <dbReference type="PIRSR" id="PIRSR006621-2"/>
    </source>
</evidence>
<comment type="catalytic activity">
    <reaction evidence="10 12">
        <text>a 5,6-dihydrouridine in tRNA + NADP(+) = a uridine in tRNA + NADPH + H(+)</text>
        <dbReference type="Rhea" id="RHEA:23624"/>
        <dbReference type="Rhea" id="RHEA-COMP:13339"/>
        <dbReference type="Rhea" id="RHEA-COMP:13887"/>
        <dbReference type="ChEBI" id="CHEBI:15378"/>
        <dbReference type="ChEBI" id="CHEBI:57783"/>
        <dbReference type="ChEBI" id="CHEBI:58349"/>
        <dbReference type="ChEBI" id="CHEBI:65315"/>
        <dbReference type="ChEBI" id="CHEBI:74443"/>
    </reaction>
</comment>
<comment type="function">
    <text evidence="2 12 13">Catalyzes the synthesis of 5,6-dihydrouridine (D), a modified base found in the D-loop of most tRNAs, via the reduction of the C5-C6 double bond in target uridines.</text>
</comment>
<evidence type="ECO:0000256" key="7">
    <source>
        <dbReference type="ARBA" id="ARBA00022857"/>
    </source>
</evidence>